<gene>
    <name evidence="1" type="primary">MSRA5</name>
    <name evidence="1" type="ORF">QJS10_CPB17g00086</name>
</gene>
<dbReference type="GO" id="GO:0008113">
    <property type="term" value="F:peptide-methionine (S)-S-oxide reductase activity"/>
    <property type="evidence" value="ECO:0007669"/>
    <property type="project" value="InterPro"/>
</dbReference>
<dbReference type="Gene3D" id="3.30.1060.10">
    <property type="entry name" value="Peptide methionine sulphoxide reductase MsrA"/>
    <property type="match status" value="1"/>
</dbReference>
<keyword evidence="2" id="KW-1185">Reference proteome</keyword>
<reference evidence="1" key="2">
    <citation type="submission" date="2023-06" db="EMBL/GenBank/DDBJ databases">
        <authorList>
            <person name="Ma L."/>
            <person name="Liu K.-W."/>
            <person name="Li Z."/>
            <person name="Hsiao Y.-Y."/>
            <person name="Qi Y."/>
            <person name="Fu T."/>
            <person name="Tang G."/>
            <person name="Zhang D."/>
            <person name="Sun W.-H."/>
            <person name="Liu D.-K."/>
            <person name="Li Y."/>
            <person name="Chen G.-Z."/>
            <person name="Liu X.-D."/>
            <person name="Liao X.-Y."/>
            <person name="Jiang Y.-T."/>
            <person name="Yu X."/>
            <person name="Hao Y."/>
            <person name="Huang J."/>
            <person name="Zhao X.-W."/>
            <person name="Ke S."/>
            <person name="Chen Y.-Y."/>
            <person name="Wu W.-L."/>
            <person name="Hsu J.-L."/>
            <person name="Lin Y.-F."/>
            <person name="Huang M.-D."/>
            <person name="Li C.-Y."/>
            <person name="Huang L."/>
            <person name="Wang Z.-W."/>
            <person name="Zhao X."/>
            <person name="Zhong W.-Y."/>
            <person name="Peng D.-H."/>
            <person name="Ahmad S."/>
            <person name="Lan S."/>
            <person name="Zhang J.-S."/>
            <person name="Tsai W.-C."/>
            <person name="Van De Peer Y."/>
            <person name="Liu Z.-J."/>
        </authorList>
    </citation>
    <scope>NUCLEOTIDE SEQUENCE</scope>
    <source>
        <strain evidence="1">CP</strain>
        <tissue evidence="1">Leaves</tissue>
    </source>
</reference>
<comment type="caution">
    <text evidence="1">The sequence shown here is derived from an EMBL/GenBank/DDBJ whole genome shotgun (WGS) entry which is preliminary data.</text>
</comment>
<accession>A0AAV9CW72</accession>
<evidence type="ECO:0000313" key="1">
    <source>
        <dbReference type="EMBL" id="KAK1293436.1"/>
    </source>
</evidence>
<evidence type="ECO:0000313" key="2">
    <source>
        <dbReference type="Proteomes" id="UP001180020"/>
    </source>
</evidence>
<reference evidence="1" key="1">
    <citation type="journal article" date="2023" name="Nat. Commun.">
        <title>Diploid and tetraploid genomes of Acorus and the evolution of monocots.</title>
        <authorList>
            <person name="Ma L."/>
            <person name="Liu K.W."/>
            <person name="Li Z."/>
            <person name="Hsiao Y.Y."/>
            <person name="Qi Y."/>
            <person name="Fu T."/>
            <person name="Tang G.D."/>
            <person name="Zhang D."/>
            <person name="Sun W.H."/>
            <person name="Liu D.K."/>
            <person name="Li Y."/>
            <person name="Chen G.Z."/>
            <person name="Liu X.D."/>
            <person name="Liao X.Y."/>
            <person name="Jiang Y.T."/>
            <person name="Yu X."/>
            <person name="Hao Y."/>
            <person name="Huang J."/>
            <person name="Zhao X.W."/>
            <person name="Ke S."/>
            <person name="Chen Y.Y."/>
            <person name="Wu W.L."/>
            <person name="Hsu J.L."/>
            <person name="Lin Y.F."/>
            <person name="Huang M.D."/>
            <person name="Li C.Y."/>
            <person name="Huang L."/>
            <person name="Wang Z.W."/>
            <person name="Zhao X."/>
            <person name="Zhong W.Y."/>
            <person name="Peng D.H."/>
            <person name="Ahmad S."/>
            <person name="Lan S."/>
            <person name="Zhang J.S."/>
            <person name="Tsai W.C."/>
            <person name="Van de Peer Y."/>
            <person name="Liu Z.J."/>
        </authorList>
    </citation>
    <scope>NUCLEOTIDE SEQUENCE</scope>
    <source>
        <strain evidence="1">CP</strain>
    </source>
</reference>
<dbReference type="InterPro" id="IPR036509">
    <property type="entry name" value="Met_Sox_Rdtase_MsrA_sf"/>
</dbReference>
<proteinExistence type="predicted"/>
<dbReference type="EMBL" id="JAUJYO010000017">
    <property type="protein sequence ID" value="KAK1293436.1"/>
    <property type="molecule type" value="Genomic_DNA"/>
</dbReference>
<dbReference type="Proteomes" id="UP001180020">
    <property type="component" value="Unassembled WGS sequence"/>
</dbReference>
<sequence length="88" mass="10007">MAAVSKEKQQAKIRSYIVTTEIQELGMFYAAETEHQDKSDCAPHEEIAEVIVLHAFYSKVSHSMKVENPELEVWSESVAELLDLDPKE</sequence>
<organism evidence="1 2">
    <name type="scientific">Acorus calamus</name>
    <name type="common">Sweet flag</name>
    <dbReference type="NCBI Taxonomy" id="4465"/>
    <lineage>
        <taxon>Eukaryota</taxon>
        <taxon>Viridiplantae</taxon>
        <taxon>Streptophyta</taxon>
        <taxon>Embryophyta</taxon>
        <taxon>Tracheophyta</taxon>
        <taxon>Spermatophyta</taxon>
        <taxon>Magnoliopsida</taxon>
        <taxon>Liliopsida</taxon>
        <taxon>Acoraceae</taxon>
        <taxon>Acorus</taxon>
    </lineage>
</organism>
<protein>
    <submittedName>
        <fullName evidence="1">Peptide methionine sulfoxide reductase A5</fullName>
    </submittedName>
</protein>
<dbReference type="AlphaFoldDB" id="A0AAV9CW72"/>
<name>A0AAV9CW72_ACOCL</name>